<dbReference type="EMBL" id="POSP01000003">
    <property type="protein sequence ID" value="PND36862.1"/>
    <property type="molecule type" value="Genomic_DNA"/>
</dbReference>
<comment type="caution">
    <text evidence="2">The sequence shown here is derived from an EMBL/GenBank/DDBJ whole genome shotgun (WGS) entry which is preliminary data.</text>
</comment>
<protein>
    <submittedName>
        <fullName evidence="2">Uncharacterized protein</fullName>
    </submittedName>
</protein>
<evidence type="ECO:0000256" key="1">
    <source>
        <dbReference type="SAM" id="SignalP"/>
    </source>
</evidence>
<dbReference type="OrthoDB" id="8703286at2"/>
<keyword evidence="3" id="KW-1185">Reference proteome</keyword>
<sequence length="336" mass="36220">MRIQHTLVALAALLSLPSAQAGWDPVVTGGQYIVTVEYGGGSVSVSEGRNQYGPLARTAGELRAIPFQMENGLNSFMRSYASSNGVNFQRGSLSGDLRLQISPQGNGLMRTTLSGVSYNAWTQFSGKKWGIIRFNCVSHLSLANISVGASYNVSNGQVPSSSIMLDGQPNSSTDCDSNLSWILPVVGNFIIRKVEGQIDQAVLQGLQGTLGQGNQALFYGRDNLQLTGLTRLISADRQVTLPNGQQFPIGQYVHNNLAYLLGNAQVTVQLGKGAIVPDTHWGGGEPGYYQVQGDHLNLQISVPGLSFSVRLHEQVQLEWNWNGRCGPNSDMTCHIP</sequence>
<evidence type="ECO:0000313" key="3">
    <source>
        <dbReference type="Proteomes" id="UP000235916"/>
    </source>
</evidence>
<evidence type="ECO:0000313" key="2">
    <source>
        <dbReference type="EMBL" id="PND36862.1"/>
    </source>
</evidence>
<keyword evidence="1" id="KW-0732">Signal</keyword>
<name>A0A2N8KTX2_9BURK</name>
<feature type="signal peptide" evidence="1">
    <location>
        <begin position="1"/>
        <end position="21"/>
    </location>
</feature>
<proteinExistence type="predicted"/>
<feature type="chain" id="PRO_5014627441" evidence="1">
    <location>
        <begin position="22"/>
        <end position="336"/>
    </location>
</feature>
<dbReference type="AlphaFoldDB" id="A0A2N8KTX2"/>
<reference evidence="2 3" key="1">
    <citation type="submission" date="2018-01" db="EMBL/GenBank/DDBJ databases">
        <title>Draft genome sequence of Paucibacter aquatile CR182 isolated from freshwater of the Nakdong River.</title>
        <authorList>
            <person name="Choi A."/>
            <person name="Chung E.J."/>
        </authorList>
    </citation>
    <scope>NUCLEOTIDE SEQUENCE [LARGE SCALE GENOMIC DNA]</scope>
    <source>
        <strain evidence="2 3">CR182</strain>
    </source>
</reference>
<dbReference type="RefSeq" id="WP_102766784.1">
    <property type="nucleotide sequence ID" value="NZ_CP124551.1"/>
</dbReference>
<dbReference type="Proteomes" id="UP000235916">
    <property type="component" value="Unassembled WGS sequence"/>
</dbReference>
<accession>A0A2N8KTX2</accession>
<gene>
    <name evidence="2" type="ORF">C1O66_04460</name>
</gene>
<organism evidence="2 3">
    <name type="scientific">Kinneretia aquatilis</name>
    <dbReference type="NCBI Taxonomy" id="2070761"/>
    <lineage>
        <taxon>Bacteria</taxon>
        <taxon>Pseudomonadati</taxon>
        <taxon>Pseudomonadota</taxon>
        <taxon>Betaproteobacteria</taxon>
        <taxon>Burkholderiales</taxon>
        <taxon>Sphaerotilaceae</taxon>
        <taxon>Roseateles</taxon>
    </lineage>
</organism>